<name>A0A9Q3YLT1_VIBPH</name>
<organism evidence="1 2">
    <name type="scientific">Vibrio parahaemolyticus</name>
    <dbReference type="NCBI Taxonomy" id="670"/>
    <lineage>
        <taxon>Bacteria</taxon>
        <taxon>Pseudomonadati</taxon>
        <taxon>Pseudomonadota</taxon>
        <taxon>Gammaproteobacteria</taxon>
        <taxon>Vibrionales</taxon>
        <taxon>Vibrionaceae</taxon>
        <taxon>Vibrio</taxon>
    </lineage>
</organism>
<protein>
    <submittedName>
        <fullName evidence="1">Uncharacterized protein</fullName>
    </submittedName>
</protein>
<gene>
    <name evidence="1" type="ORF">IB292_23200</name>
</gene>
<evidence type="ECO:0000313" key="2">
    <source>
        <dbReference type="Proteomes" id="UP000726777"/>
    </source>
</evidence>
<reference evidence="1" key="1">
    <citation type="submission" date="2020-09" db="EMBL/GenBank/DDBJ databases">
        <title>Genome sequence of Vibrio parahaemolyticus isolates.</title>
        <authorList>
            <person name="Hammerl J.A."/>
            <person name="Strauch E."/>
        </authorList>
    </citation>
    <scope>NUCLEOTIDE SEQUENCE</scope>
    <source>
        <strain evidence="1">17-VB00146</strain>
    </source>
</reference>
<dbReference type="EMBL" id="JACVHL010000034">
    <property type="protein sequence ID" value="MCC3807927.1"/>
    <property type="molecule type" value="Genomic_DNA"/>
</dbReference>
<dbReference type="AlphaFoldDB" id="A0A9Q3YLT1"/>
<comment type="caution">
    <text evidence="1">The sequence shown here is derived from an EMBL/GenBank/DDBJ whole genome shotgun (WGS) entry which is preliminary data.</text>
</comment>
<proteinExistence type="predicted"/>
<accession>A0A9Q3YLT1</accession>
<dbReference type="Proteomes" id="UP000726777">
    <property type="component" value="Unassembled WGS sequence"/>
</dbReference>
<evidence type="ECO:0000313" key="1">
    <source>
        <dbReference type="EMBL" id="MCC3807927.1"/>
    </source>
</evidence>
<dbReference type="RefSeq" id="WP_000273021.1">
    <property type="nucleotide sequence ID" value="NZ_CP064041.1"/>
</dbReference>
<sequence length="99" mass="10999">MYEINCTEIRNEMKPVELIWKCLAFLDAKAGDQVSESLFNRRSTKNSIVDSEQIEAALEVLNEAGLIDRLPSNKIQLTAGLNTIADFSSRTLLPNSNGN</sequence>